<dbReference type="Gene3D" id="1.10.10.10">
    <property type="entry name" value="Winged helix-like DNA-binding domain superfamily/Winged helix DNA-binding domain"/>
    <property type="match status" value="1"/>
</dbReference>
<feature type="domain" description="Two component regulator three Y" evidence="4">
    <location>
        <begin position="712"/>
        <end position="760"/>
    </location>
</feature>
<evidence type="ECO:0000256" key="2">
    <source>
        <dbReference type="SAM" id="Coils"/>
    </source>
</evidence>
<reference evidence="5 6" key="1">
    <citation type="submission" date="2021-05" db="EMBL/GenBank/DDBJ databases">
        <title>Comparative genomic studies on the polysaccharide-degrading batcterial strains of the Flammeovirga genus.</title>
        <authorList>
            <person name="Zewei F."/>
            <person name="Zheng Z."/>
            <person name="Yu L."/>
            <person name="Ruyue G."/>
            <person name="Yanhong M."/>
            <person name="Yuanyuan C."/>
            <person name="Jingyan G."/>
            <person name="Wenjun H."/>
        </authorList>
    </citation>
    <scope>NUCLEOTIDE SEQUENCE [LARGE SCALE GENOMIC DNA]</scope>
    <source>
        <strain evidence="5 6">YS10</strain>
    </source>
</reference>
<keyword evidence="3" id="KW-1133">Transmembrane helix</keyword>
<accession>A0ABX8GQ95</accession>
<keyword evidence="2" id="KW-0175">Coiled coil</keyword>
<dbReference type="Gene3D" id="2.60.40.10">
    <property type="entry name" value="Immunoglobulins"/>
    <property type="match status" value="1"/>
</dbReference>
<evidence type="ECO:0000313" key="6">
    <source>
        <dbReference type="Proteomes" id="UP000682802"/>
    </source>
</evidence>
<dbReference type="SUPFAM" id="SSF69322">
    <property type="entry name" value="Tricorn protease domain 2"/>
    <property type="match status" value="1"/>
</dbReference>
<dbReference type="Pfam" id="PF07494">
    <property type="entry name" value="Reg_prop"/>
    <property type="match status" value="4"/>
</dbReference>
<dbReference type="InterPro" id="IPR011110">
    <property type="entry name" value="Reg_prop"/>
</dbReference>
<dbReference type="InterPro" id="IPR036388">
    <property type="entry name" value="WH-like_DNA-bd_sf"/>
</dbReference>
<name>A0ABX8GQ95_9BACT</name>
<sequence>MKQLTLFLLLISLKMYGQLPVFHTLSMKDGLPHNTINQFCQDDFGFIWVATDNGLSRYDAHSFKNYTKSTSKGLSNNQVLSLLYINEKEFWVGTASSLDLFNIEDDTFKQYPSKSPYSNYDVPIMRILSLSDSVLIVGTNGGGVRGFNTNTKSFFSIVNKRIVKDVGIRIENLFLDKRGQLWIFSHEKGIVVLNSTMDKIVYEFTGYDKYEPFFAFSDAEDIGNNTLLISSYGDGLYKYDITTFQFSKVNYSASSKSTSSLIFDLEQSNGKLYIATDGQGIYTYDIASGKSTHWDKKVNQANVLANNVVRSLFIDKKQNLWVGHYQGGVSIKNHTKGLKSIPYNPTEKYSLSHSQVATLLYDKDKLWIGTDGGKLNVLSEGKVQVVDQLCNRDVPDKILSLYKDSRGWIWMGTYLEGVYIYQPKENKFINIEKDWGIELPDRDVRCFYEDIHQEMWIGTHGGGVLILDLKDKSVELLQSHDPNSNLSINFIRAITRDSYGLIWMGTSYGLNCYDPVQKRWRVYLPEDENSTLKNGYINAIHEDTKGRLWIGTGEGLYQYNRNKDSFSVLKKKDGLSSDIIVGVIEDNNQNLWITTDNGLSKVKEDETIIRFDESDGLIENTFFHGAVEKSPTGEIYLGTVNGLVFFTPKEINEQHEKIDVIFTGLKIFNEDISVGKSINDRVVLDKPLLMKEELQFFKKENVLTFTFSAVTYAYSEKVTFEYYLEGFNKYWITLPKGRSVTFTNLDQGDYTLRVRVNNMGPVQPSKAIKFKILPPFYETRSFKIIIGVIVLFLFWLFWRLRYLKMKREKEFLEREVELERVKSEQDQIKLEKLQLESEVKEKKAELDLHNTKLMSNTLLMVNKNEMMNQVKSNINNFSDNIENEEVKKEVGGLLKIIDTGFKIEDDWEYFEQHFDQIHKDFFKRAKEKYPDLTLTYLKLMAYLKLELTTKEIATLLNISTRGVEKARYRLRKKIGLNAGENFKDVLDNI</sequence>
<dbReference type="InterPro" id="IPR015943">
    <property type="entry name" value="WD40/YVTN_repeat-like_dom_sf"/>
</dbReference>
<dbReference type="InterPro" id="IPR011123">
    <property type="entry name" value="Y_Y_Y"/>
</dbReference>
<dbReference type="Pfam" id="PF07495">
    <property type="entry name" value="Y_Y_Y"/>
    <property type="match status" value="1"/>
</dbReference>
<dbReference type="SUPFAM" id="SSF46894">
    <property type="entry name" value="C-terminal effector domain of the bipartite response regulators"/>
    <property type="match status" value="1"/>
</dbReference>
<proteinExistence type="predicted"/>
<feature type="transmembrane region" description="Helical" evidence="3">
    <location>
        <begin position="781"/>
        <end position="798"/>
    </location>
</feature>
<keyword evidence="3" id="KW-0472">Membrane</keyword>
<protein>
    <recommendedName>
        <fullName evidence="4">Two component regulator three Y domain-containing protein</fullName>
    </recommendedName>
</protein>
<dbReference type="InterPro" id="IPR013783">
    <property type="entry name" value="Ig-like_fold"/>
</dbReference>
<dbReference type="PANTHER" id="PTHR43547:SF2">
    <property type="entry name" value="HYBRID SIGNAL TRANSDUCTION HISTIDINE KINASE C"/>
    <property type="match status" value="1"/>
</dbReference>
<dbReference type="SUPFAM" id="SSF63829">
    <property type="entry name" value="Calcium-dependent phosphotriesterase"/>
    <property type="match status" value="1"/>
</dbReference>
<evidence type="ECO:0000259" key="4">
    <source>
        <dbReference type="Pfam" id="PF07495"/>
    </source>
</evidence>
<dbReference type="InterPro" id="IPR016032">
    <property type="entry name" value="Sig_transdc_resp-reg_C-effctor"/>
</dbReference>
<dbReference type="Proteomes" id="UP000682802">
    <property type="component" value="Chromosome 1"/>
</dbReference>
<dbReference type="EMBL" id="CP076128">
    <property type="protein sequence ID" value="QWG05681.1"/>
    <property type="molecule type" value="Genomic_DNA"/>
</dbReference>
<dbReference type="PANTHER" id="PTHR43547">
    <property type="entry name" value="TWO-COMPONENT HISTIDINE KINASE"/>
    <property type="match status" value="1"/>
</dbReference>
<gene>
    <name evidence="5" type="ORF">KM029_09825</name>
</gene>
<keyword evidence="1" id="KW-0597">Phosphoprotein</keyword>
<feature type="coiled-coil region" evidence="2">
    <location>
        <begin position="802"/>
        <end position="887"/>
    </location>
</feature>
<evidence type="ECO:0000256" key="1">
    <source>
        <dbReference type="ARBA" id="ARBA00022553"/>
    </source>
</evidence>
<organism evidence="5 6">
    <name type="scientific">Flammeovirga kamogawensis</name>
    <dbReference type="NCBI Taxonomy" id="373891"/>
    <lineage>
        <taxon>Bacteria</taxon>
        <taxon>Pseudomonadati</taxon>
        <taxon>Bacteroidota</taxon>
        <taxon>Cytophagia</taxon>
        <taxon>Cytophagales</taxon>
        <taxon>Flammeovirgaceae</taxon>
        <taxon>Flammeovirga</taxon>
    </lineage>
</organism>
<keyword evidence="6" id="KW-1185">Reference proteome</keyword>
<evidence type="ECO:0000256" key="3">
    <source>
        <dbReference type="SAM" id="Phobius"/>
    </source>
</evidence>
<dbReference type="RefSeq" id="WP_144073126.1">
    <property type="nucleotide sequence ID" value="NZ_CP076128.1"/>
</dbReference>
<keyword evidence="3" id="KW-0812">Transmembrane</keyword>
<evidence type="ECO:0000313" key="5">
    <source>
        <dbReference type="EMBL" id="QWG05681.1"/>
    </source>
</evidence>
<dbReference type="Gene3D" id="2.130.10.10">
    <property type="entry name" value="YVTN repeat-like/Quinoprotein amine dehydrogenase"/>
    <property type="match status" value="3"/>
</dbReference>